<dbReference type="RefSeq" id="WP_015205198.1">
    <property type="nucleotide sequence ID" value="NC_019753.1"/>
</dbReference>
<dbReference type="GO" id="GO:0016829">
    <property type="term" value="F:lyase activity"/>
    <property type="evidence" value="ECO:0007669"/>
    <property type="project" value="UniProtKB-KW"/>
</dbReference>
<dbReference type="PATRIC" id="fig|1173022.3.peg.4664"/>
<dbReference type="InterPro" id="IPR002762">
    <property type="entry name" value="CbiX-like"/>
</dbReference>
<accession>K9W5P5</accession>
<dbReference type="EMBL" id="CP003620">
    <property type="protein sequence ID" value="AFZ15104.1"/>
    <property type="molecule type" value="Genomic_DNA"/>
</dbReference>
<dbReference type="SUPFAM" id="SSF53800">
    <property type="entry name" value="Chelatase"/>
    <property type="match status" value="2"/>
</dbReference>
<dbReference type="Gene3D" id="3.40.50.1400">
    <property type="match status" value="2"/>
</dbReference>
<keyword evidence="4" id="KW-1185">Reference proteome</keyword>
<sequence length="289" mass="31322">METFIKLPLRSAYLLVSHGSRDPRPQAALEQLAELLKLRIEVSRGIQTATDTDLYQDQGQLSYQSPLLEGEQGGIASSYATLCATHSLRPMVGTACLELAALPLHEQIREFGSRILAAGFNRLEIVPLFLLPGVHVMADIPAEVKLAQQAVGADLTIELRPYLGSHPNINSLFAKQISSIWTEAWILLSHGSRRLGANHPVEKLAAQMSALPAYWSVSPSLEERVAELVNAGNRTIAILPYFLFAGGITDAIASNVAHLQAQFPTVQLSLGEPIGASSELADLILDLFE</sequence>
<dbReference type="HOGENOM" id="CLU_056929_2_0_3"/>
<keyword evidence="2" id="KW-0456">Lyase</keyword>
<protein>
    <submittedName>
        <fullName evidence="3">Cobalamin (Vitamin B12) biosynthesis CbiX protein</fullName>
    </submittedName>
</protein>
<dbReference type="AlphaFoldDB" id="K9W5P5"/>
<dbReference type="Pfam" id="PF01903">
    <property type="entry name" value="CbiX"/>
    <property type="match status" value="2"/>
</dbReference>
<evidence type="ECO:0000256" key="2">
    <source>
        <dbReference type="ARBA" id="ARBA00023239"/>
    </source>
</evidence>
<dbReference type="STRING" id="1173022.Cri9333_4318"/>
<dbReference type="CDD" id="cd03416">
    <property type="entry name" value="CbiX_SirB_N"/>
    <property type="match status" value="1"/>
</dbReference>
<dbReference type="GO" id="GO:0046872">
    <property type="term" value="F:metal ion binding"/>
    <property type="evidence" value="ECO:0007669"/>
    <property type="project" value="UniProtKB-KW"/>
</dbReference>
<dbReference type="Proteomes" id="UP000010472">
    <property type="component" value="Chromosome"/>
</dbReference>
<proteinExistence type="predicted"/>
<dbReference type="PANTHER" id="PTHR33542">
    <property type="entry name" value="SIROHYDROCHLORIN FERROCHELATASE, CHLOROPLASTIC"/>
    <property type="match status" value="1"/>
</dbReference>
<dbReference type="PANTHER" id="PTHR33542:SF3">
    <property type="entry name" value="SIROHYDROCHLORIN FERROCHELATASE, CHLOROPLASTIC"/>
    <property type="match status" value="1"/>
</dbReference>
<reference evidence="3 4" key="1">
    <citation type="submission" date="2012-06" db="EMBL/GenBank/DDBJ databases">
        <title>Finished chromosome of genome of Crinalium epipsammum PCC 9333.</title>
        <authorList>
            <consortium name="US DOE Joint Genome Institute"/>
            <person name="Gugger M."/>
            <person name="Coursin T."/>
            <person name="Rippka R."/>
            <person name="Tandeau De Marsac N."/>
            <person name="Huntemann M."/>
            <person name="Wei C.-L."/>
            <person name="Han J."/>
            <person name="Detter J.C."/>
            <person name="Han C."/>
            <person name="Tapia R."/>
            <person name="Davenport K."/>
            <person name="Daligault H."/>
            <person name="Erkkila T."/>
            <person name="Gu W."/>
            <person name="Munk A.C.C."/>
            <person name="Teshima H."/>
            <person name="Xu Y."/>
            <person name="Chain P."/>
            <person name="Chen A."/>
            <person name="Krypides N."/>
            <person name="Mavromatis K."/>
            <person name="Markowitz V."/>
            <person name="Szeto E."/>
            <person name="Ivanova N."/>
            <person name="Mikhailova N."/>
            <person name="Ovchinnikova G."/>
            <person name="Pagani I."/>
            <person name="Pati A."/>
            <person name="Goodwin L."/>
            <person name="Peters L."/>
            <person name="Pitluck S."/>
            <person name="Woyke T."/>
            <person name="Kerfeld C."/>
        </authorList>
    </citation>
    <scope>NUCLEOTIDE SEQUENCE [LARGE SCALE GENOMIC DNA]</scope>
    <source>
        <strain evidence="3 4">PCC 9333</strain>
    </source>
</reference>
<dbReference type="KEGG" id="cep:Cri9333_4318"/>
<name>K9W5P5_9CYAN</name>
<evidence type="ECO:0000256" key="1">
    <source>
        <dbReference type="ARBA" id="ARBA00022723"/>
    </source>
</evidence>
<dbReference type="eggNOG" id="COG2138">
    <property type="taxonomic scope" value="Bacteria"/>
</dbReference>
<evidence type="ECO:0000313" key="3">
    <source>
        <dbReference type="EMBL" id="AFZ15104.1"/>
    </source>
</evidence>
<keyword evidence="1" id="KW-0479">Metal-binding</keyword>
<organism evidence="3 4">
    <name type="scientific">Crinalium epipsammum PCC 9333</name>
    <dbReference type="NCBI Taxonomy" id="1173022"/>
    <lineage>
        <taxon>Bacteria</taxon>
        <taxon>Bacillati</taxon>
        <taxon>Cyanobacteriota</taxon>
        <taxon>Cyanophyceae</taxon>
        <taxon>Gomontiellales</taxon>
        <taxon>Gomontiellaceae</taxon>
        <taxon>Crinalium</taxon>
    </lineage>
</organism>
<evidence type="ECO:0000313" key="4">
    <source>
        <dbReference type="Proteomes" id="UP000010472"/>
    </source>
</evidence>
<gene>
    <name evidence="3" type="ORF">Cri9333_4318</name>
</gene>
<dbReference type="InterPro" id="IPR050963">
    <property type="entry name" value="Sirohydro_Cobaltochel/CbiX"/>
</dbReference>